<comment type="similarity">
    <text evidence="1">Belongs to the allantoicase family.</text>
</comment>
<gene>
    <name evidence="4" type="ORF">EG328_006194</name>
</gene>
<reference evidence="4 5" key="1">
    <citation type="submission" date="2018-12" db="EMBL/GenBank/DDBJ databases">
        <title>Venturia inaequalis Genome Resource.</title>
        <authorList>
            <person name="Lichtner F.J."/>
        </authorList>
    </citation>
    <scope>NUCLEOTIDE SEQUENCE [LARGE SCALE GENOMIC DNA]</scope>
    <source>
        <strain evidence="4 5">120213</strain>
    </source>
</reference>
<sequence>MAEGITQITADKIDATFAGTVDLLSKPLGSRILSFSDEWFAEASNLTTPTPPIRKPGVFVFAGAWYDGWETRRHNPEEFDWVVLRLGVSSGKVRGIEIDTSHFNGNHAPEIAVQGTFCADEDEEKLKKGYEGWETILEKKECGPSQRHAWLLPSLTEKTYTHVRLLMYPDGGIARFRLYGVAIPIFPQDVNQAFDLAATVNGGIAITCSDQHFGTKENLLLPGRGVDMGDGWETKRTRGEHVDWTLVRLGTKGYIDKIVVDTAHFRGNFPQKVQVFALDWAGADYPAHDDAGWTEVLSPQKTGPDVEHTYEGGELSNVKAKGYGTHGLGSTQNYYTPLLPTFTAQNHKCITFDTSGSGRSPATHTTPQSVETLSTDIIALMDHLQVEKAVVVGHSMGCLVAAELAGREAGKGRVVASVWVGPVLPGVRMGEVFGARISTVREKGMEAMADTIPYSAVGSKASELCKAMIRELLMGQSVEGYCGNCNVIRNAEVPKYENIKIPILLIAGAEDKSAPLSDCEDIFARLPGEEKKMVVLEGVGHWHCLEAPEEVAKEILDFYHEIQ</sequence>
<dbReference type="GO" id="GO:0004037">
    <property type="term" value="F:allantoicase activity"/>
    <property type="evidence" value="ECO:0007669"/>
    <property type="project" value="InterPro"/>
</dbReference>
<dbReference type="AlphaFoldDB" id="A0A8H3UGZ3"/>
<accession>A0A8H3UGZ3</accession>
<evidence type="ECO:0000256" key="1">
    <source>
        <dbReference type="ARBA" id="ARBA00009242"/>
    </source>
</evidence>
<evidence type="ECO:0000259" key="2">
    <source>
        <dbReference type="Pfam" id="PF03561"/>
    </source>
</evidence>
<dbReference type="InterPro" id="IPR000073">
    <property type="entry name" value="AB_hydrolase_1"/>
</dbReference>
<name>A0A8H3UGZ3_VENIN</name>
<dbReference type="InterPro" id="IPR029058">
    <property type="entry name" value="AB_hydrolase_fold"/>
</dbReference>
<organism evidence="4 5">
    <name type="scientific">Venturia inaequalis</name>
    <name type="common">Apple scab fungus</name>
    <dbReference type="NCBI Taxonomy" id="5025"/>
    <lineage>
        <taxon>Eukaryota</taxon>
        <taxon>Fungi</taxon>
        <taxon>Dikarya</taxon>
        <taxon>Ascomycota</taxon>
        <taxon>Pezizomycotina</taxon>
        <taxon>Dothideomycetes</taxon>
        <taxon>Pleosporomycetidae</taxon>
        <taxon>Venturiales</taxon>
        <taxon>Venturiaceae</taxon>
        <taxon>Venturia</taxon>
    </lineage>
</organism>
<protein>
    <recommendedName>
        <fullName evidence="6">Allantoicase</fullName>
    </recommendedName>
</protein>
<dbReference type="EMBL" id="WNWS01000328">
    <property type="protein sequence ID" value="KAE9970502.1"/>
    <property type="molecule type" value="Genomic_DNA"/>
</dbReference>
<dbReference type="Pfam" id="PF12697">
    <property type="entry name" value="Abhydrolase_6"/>
    <property type="match status" value="1"/>
</dbReference>
<dbReference type="NCBIfam" id="TIGR02961">
    <property type="entry name" value="allantoicase"/>
    <property type="match status" value="1"/>
</dbReference>
<dbReference type="GO" id="GO:0000256">
    <property type="term" value="P:allantoin catabolic process"/>
    <property type="evidence" value="ECO:0007669"/>
    <property type="project" value="InterPro"/>
</dbReference>
<dbReference type="Gene3D" id="3.40.50.1820">
    <property type="entry name" value="alpha/beta hydrolase"/>
    <property type="match status" value="1"/>
</dbReference>
<evidence type="ECO:0008006" key="6">
    <source>
        <dbReference type="Google" id="ProtNLM"/>
    </source>
</evidence>
<feature type="domain" description="AB hydrolase-1" evidence="3">
    <location>
        <begin position="326"/>
        <end position="553"/>
    </location>
</feature>
<dbReference type="InterPro" id="IPR015908">
    <property type="entry name" value="Allantoicase_dom"/>
</dbReference>
<dbReference type="Gene3D" id="2.60.120.260">
    <property type="entry name" value="Galactose-binding domain-like"/>
    <property type="match status" value="2"/>
</dbReference>
<dbReference type="SUPFAM" id="SSF49785">
    <property type="entry name" value="Galactose-binding domain-like"/>
    <property type="match status" value="2"/>
</dbReference>
<evidence type="ECO:0000313" key="4">
    <source>
        <dbReference type="EMBL" id="KAE9970502.1"/>
    </source>
</evidence>
<dbReference type="PANTHER" id="PTHR12045">
    <property type="entry name" value="ALLANTOICASE"/>
    <property type="match status" value="1"/>
</dbReference>
<dbReference type="PANTHER" id="PTHR12045:SF3">
    <property type="entry name" value="INACTIVE ALLANTOICASE-RELATED"/>
    <property type="match status" value="1"/>
</dbReference>
<dbReference type="Proteomes" id="UP000447873">
    <property type="component" value="Unassembled WGS sequence"/>
</dbReference>
<evidence type="ECO:0000313" key="5">
    <source>
        <dbReference type="Proteomes" id="UP000447873"/>
    </source>
</evidence>
<dbReference type="FunFam" id="2.60.120.260:FF:000078">
    <property type="entry name" value="DAL2p Allantoicase"/>
    <property type="match status" value="1"/>
</dbReference>
<dbReference type="Pfam" id="PF03561">
    <property type="entry name" value="Allantoicase"/>
    <property type="match status" value="2"/>
</dbReference>
<dbReference type="InterPro" id="IPR005164">
    <property type="entry name" value="Allantoicase"/>
</dbReference>
<comment type="caution">
    <text evidence="4">The sequence shown here is derived from an EMBL/GenBank/DDBJ whole genome shotgun (WGS) entry which is preliminary data.</text>
</comment>
<dbReference type="InterPro" id="IPR008979">
    <property type="entry name" value="Galactose-bd-like_sf"/>
</dbReference>
<dbReference type="HAMAP" id="MF_00813">
    <property type="entry name" value="Allantoicase"/>
    <property type="match status" value="1"/>
</dbReference>
<evidence type="ECO:0000259" key="3">
    <source>
        <dbReference type="Pfam" id="PF12697"/>
    </source>
</evidence>
<dbReference type="SUPFAM" id="SSF53474">
    <property type="entry name" value="alpha/beta-Hydrolases"/>
    <property type="match status" value="1"/>
</dbReference>
<feature type="domain" description="Allantoicase" evidence="2">
    <location>
        <begin position="202"/>
        <end position="312"/>
    </location>
</feature>
<proteinExistence type="inferred from homology"/>
<feature type="domain" description="Allantoicase" evidence="2">
    <location>
        <begin position="29"/>
        <end position="181"/>
    </location>
</feature>